<sequence>MPPPPKIKTKKKLIENMTDISCHGSSRTTSQRKKVKTLLGIVRDLADVHEEWIPLSAVKDKAEAANPGITPAFVDEFVEKESREGRLLVRDEDGQREVSLNE</sequence>
<evidence type="ECO:0000313" key="1">
    <source>
        <dbReference type="EMBL" id="KXA98140.1"/>
    </source>
</evidence>
<name>A0A656YWJ6_9EURY</name>
<proteinExistence type="predicted"/>
<dbReference type="Gene3D" id="1.10.10.10">
    <property type="entry name" value="Winged helix-like DNA-binding domain superfamily/Winged helix DNA-binding domain"/>
    <property type="match status" value="1"/>
</dbReference>
<keyword evidence="2" id="KW-1185">Reference proteome</keyword>
<dbReference type="AlphaFoldDB" id="A0A656YWJ6"/>
<reference evidence="1 2" key="1">
    <citation type="journal article" date="2016" name="Sci. Rep.">
        <title>Metabolic traits of an uncultured archaeal lineage -MSBL1- from brine pools of the Red Sea.</title>
        <authorList>
            <person name="Mwirichia R."/>
            <person name="Alam I."/>
            <person name="Rashid M."/>
            <person name="Vinu M."/>
            <person name="Ba-Alawi W."/>
            <person name="Anthony Kamau A."/>
            <person name="Kamanda Ngugi D."/>
            <person name="Goker M."/>
            <person name="Klenk H.P."/>
            <person name="Bajic V."/>
            <person name="Stingl U."/>
        </authorList>
    </citation>
    <scope>NUCLEOTIDE SEQUENCE [LARGE SCALE GENOMIC DNA]</scope>
    <source>
        <strain evidence="1">SCGC-AAA259J03</strain>
    </source>
</reference>
<gene>
    <name evidence="1" type="ORF">AKJ39_02460</name>
</gene>
<comment type="caution">
    <text evidence="1">The sequence shown here is derived from an EMBL/GenBank/DDBJ whole genome shotgun (WGS) entry which is preliminary data.</text>
</comment>
<evidence type="ECO:0000313" key="2">
    <source>
        <dbReference type="Proteomes" id="UP000070257"/>
    </source>
</evidence>
<dbReference type="InterPro" id="IPR036388">
    <property type="entry name" value="WH-like_DNA-bd_sf"/>
</dbReference>
<accession>A0A656YWJ6</accession>
<dbReference type="EMBL" id="LHXT01000030">
    <property type="protein sequence ID" value="KXA98140.1"/>
    <property type="molecule type" value="Genomic_DNA"/>
</dbReference>
<dbReference type="Proteomes" id="UP000070257">
    <property type="component" value="Unassembled WGS sequence"/>
</dbReference>
<organism evidence="1 2">
    <name type="scientific">candidate division MSBL1 archaeon SCGC-AAA259J03</name>
    <dbReference type="NCBI Taxonomy" id="1698269"/>
    <lineage>
        <taxon>Archaea</taxon>
        <taxon>Methanobacteriati</taxon>
        <taxon>Methanobacteriota</taxon>
        <taxon>candidate division MSBL1</taxon>
    </lineage>
</organism>
<protein>
    <submittedName>
        <fullName evidence="1">Uncharacterized protein</fullName>
    </submittedName>
</protein>